<evidence type="ECO:0000256" key="1">
    <source>
        <dbReference type="SAM" id="MobiDB-lite"/>
    </source>
</evidence>
<dbReference type="RefSeq" id="WP_002626441.1">
    <property type="nucleotide sequence ID" value="NZ_ANAH02000011.1"/>
</dbReference>
<reference evidence="2" key="1">
    <citation type="submission" date="2013-05" db="EMBL/GenBank/DDBJ databases">
        <title>Genome assembly of Cystobacter fuscus DSM 2262.</title>
        <authorList>
            <person name="Sharma G."/>
            <person name="Khatri I."/>
            <person name="Kaur C."/>
            <person name="Mayilraj S."/>
            <person name="Subramanian S."/>
        </authorList>
    </citation>
    <scope>NUCLEOTIDE SEQUENCE [LARGE SCALE GENOMIC DNA]</scope>
    <source>
        <strain evidence="2">DSM 2262</strain>
    </source>
</reference>
<name>S9QHD4_CYSF2</name>
<accession>S9QHD4</accession>
<dbReference type="EMBL" id="ANAH02000011">
    <property type="protein sequence ID" value="EPX60679.1"/>
    <property type="molecule type" value="Genomic_DNA"/>
</dbReference>
<evidence type="ECO:0000313" key="2">
    <source>
        <dbReference type="EMBL" id="EPX60679.1"/>
    </source>
</evidence>
<feature type="region of interest" description="Disordered" evidence="1">
    <location>
        <begin position="39"/>
        <end position="62"/>
    </location>
</feature>
<organism evidence="2 3">
    <name type="scientific">Cystobacter fuscus (strain ATCC 25194 / DSM 2262 / NBRC 100088 / M29)</name>
    <dbReference type="NCBI Taxonomy" id="1242864"/>
    <lineage>
        <taxon>Bacteria</taxon>
        <taxon>Pseudomonadati</taxon>
        <taxon>Myxococcota</taxon>
        <taxon>Myxococcia</taxon>
        <taxon>Myxococcales</taxon>
        <taxon>Cystobacterineae</taxon>
        <taxon>Archangiaceae</taxon>
        <taxon>Cystobacter</taxon>
    </lineage>
</organism>
<sequence>MKLSWSVKHVDNMQGKSASESLPMGVEPRVLEDRELDAVVGGQSSSASLANGTTNGGVTHTD</sequence>
<comment type="caution">
    <text evidence="2">The sequence shown here is derived from an EMBL/GenBank/DDBJ whole genome shotgun (WGS) entry which is preliminary data.</text>
</comment>
<protein>
    <submittedName>
        <fullName evidence="2">Uncharacterized protein</fullName>
    </submittedName>
</protein>
<dbReference type="AlphaFoldDB" id="S9QHD4"/>
<feature type="region of interest" description="Disordered" evidence="1">
    <location>
        <begin position="1"/>
        <end position="27"/>
    </location>
</feature>
<proteinExistence type="predicted"/>
<feature type="compositionally biased region" description="Polar residues" evidence="1">
    <location>
        <begin position="42"/>
        <end position="62"/>
    </location>
</feature>
<evidence type="ECO:0000313" key="3">
    <source>
        <dbReference type="Proteomes" id="UP000011682"/>
    </source>
</evidence>
<dbReference type="Proteomes" id="UP000011682">
    <property type="component" value="Unassembled WGS sequence"/>
</dbReference>
<gene>
    <name evidence="2" type="ORF">D187_001328</name>
</gene>
<keyword evidence="3" id="KW-1185">Reference proteome</keyword>